<sequence length="75" mass="8831">MSFITSFLSSCKSKVMSLSDSFVELFASKQDHVIRINARETPKEYMFYAEVPGVEMDDLHVEIIEDDKDYMHVYW</sequence>
<proteinExistence type="predicted"/>
<dbReference type="Proteomes" id="UP000236291">
    <property type="component" value="Unassembled WGS sequence"/>
</dbReference>
<name>A0A2K3JLU2_TRIPR</name>
<gene>
    <name evidence="1" type="ORF">L195_g048623</name>
</gene>
<evidence type="ECO:0000313" key="1">
    <source>
        <dbReference type="EMBL" id="PNX54999.1"/>
    </source>
</evidence>
<organism evidence="1 2">
    <name type="scientific">Trifolium pratense</name>
    <name type="common">Red clover</name>
    <dbReference type="NCBI Taxonomy" id="57577"/>
    <lineage>
        <taxon>Eukaryota</taxon>
        <taxon>Viridiplantae</taxon>
        <taxon>Streptophyta</taxon>
        <taxon>Embryophyta</taxon>
        <taxon>Tracheophyta</taxon>
        <taxon>Spermatophyta</taxon>
        <taxon>Magnoliopsida</taxon>
        <taxon>eudicotyledons</taxon>
        <taxon>Gunneridae</taxon>
        <taxon>Pentapetalae</taxon>
        <taxon>rosids</taxon>
        <taxon>fabids</taxon>
        <taxon>Fabales</taxon>
        <taxon>Fabaceae</taxon>
        <taxon>Papilionoideae</taxon>
        <taxon>50 kb inversion clade</taxon>
        <taxon>NPAAA clade</taxon>
        <taxon>Hologalegina</taxon>
        <taxon>IRL clade</taxon>
        <taxon>Trifolieae</taxon>
        <taxon>Trifolium</taxon>
    </lineage>
</organism>
<dbReference type="InterPro" id="IPR008978">
    <property type="entry name" value="HSP20-like_chaperone"/>
</dbReference>
<dbReference type="AlphaFoldDB" id="A0A2K3JLU2"/>
<reference evidence="1 2" key="2">
    <citation type="journal article" date="2017" name="Front. Plant Sci.">
        <title>Gene Classification and Mining of Molecular Markers Useful in Red Clover (Trifolium pratense) Breeding.</title>
        <authorList>
            <person name="Istvanek J."/>
            <person name="Dluhosova J."/>
            <person name="Dluhos P."/>
            <person name="Patkova L."/>
            <person name="Nedelnik J."/>
            <person name="Repkova J."/>
        </authorList>
    </citation>
    <scope>NUCLEOTIDE SEQUENCE [LARGE SCALE GENOMIC DNA]</scope>
    <source>
        <strain evidence="2">cv. Tatra</strain>
        <tissue evidence="1">Young leaves</tissue>
    </source>
</reference>
<reference evidence="1 2" key="1">
    <citation type="journal article" date="2014" name="Am. J. Bot.">
        <title>Genome assembly and annotation for red clover (Trifolium pratense; Fabaceae).</title>
        <authorList>
            <person name="Istvanek J."/>
            <person name="Jaros M."/>
            <person name="Krenek A."/>
            <person name="Repkova J."/>
        </authorList>
    </citation>
    <scope>NUCLEOTIDE SEQUENCE [LARGE SCALE GENOMIC DNA]</scope>
    <source>
        <strain evidence="2">cv. Tatra</strain>
        <tissue evidence="1">Young leaves</tissue>
    </source>
</reference>
<accession>A0A2K3JLU2</accession>
<comment type="caution">
    <text evidence="1">The sequence shown here is derived from an EMBL/GenBank/DDBJ whole genome shotgun (WGS) entry which is preliminary data.</text>
</comment>
<protein>
    <submittedName>
        <fullName evidence="1">Uncharacterized protein</fullName>
    </submittedName>
</protein>
<evidence type="ECO:0000313" key="2">
    <source>
        <dbReference type="Proteomes" id="UP000236291"/>
    </source>
</evidence>
<dbReference type="SUPFAM" id="SSF49764">
    <property type="entry name" value="HSP20-like chaperones"/>
    <property type="match status" value="1"/>
</dbReference>
<dbReference type="Gene3D" id="2.60.40.790">
    <property type="match status" value="1"/>
</dbReference>
<dbReference type="EMBL" id="ASHM01069899">
    <property type="protein sequence ID" value="PNX54999.1"/>
    <property type="molecule type" value="Genomic_DNA"/>
</dbReference>